<dbReference type="PROSITE" id="PS52029">
    <property type="entry name" value="LD_TPASE"/>
    <property type="match status" value="1"/>
</dbReference>
<evidence type="ECO:0000256" key="8">
    <source>
        <dbReference type="SAM" id="SignalP"/>
    </source>
</evidence>
<evidence type="ECO:0000259" key="9">
    <source>
        <dbReference type="PROSITE" id="PS52029"/>
    </source>
</evidence>
<evidence type="ECO:0000256" key="3">
    <source>
        <dbReference type="ARBA" id="ARBA00022679"/>
    </source>
</evidence>
<comment type="pathway">
    <text evidence="1 7">Cell wall biogenesis; peptidoglycan biosynthesis.</text>
</comment>
<sequence>MRTRLFCWLSVLLVAFPAMAHARTEPLSWFEENSKIISMLQYPALTSRVYQDADLQLIWTDEQLRDQFEQQLEVIQRAGFSPLFSHQLDYLRLYRERHSWFEYDLLATDTALLYLSYAQQAPIQGEKWFFSSRLTSKLPEPQAASVAEFEQAIAHHSTSAYLRSFAPSLITDPALYSAYQSLKQFETKPQPVYYQSGVIRKGDKLADRPALIARLNMVGVDVSGVANDVDWYDESLVSAVKAFQRIHGLTDDGAIGPATLKWLSVSSSKRLAMLALNTERARMWPTERDQLIVVNVPGFSMHYWAEGNEAFSSKVIVGRKARQTPVMKTYMNALIFNPTWNVPPTIMKEDILPKAKVNQSYLSQRHIQILKSWGSSEVIDYQQIDWSSVDPNNFPYRLRQASGNWNALGRYKFNTPNAEAIYLHDTPSKYLFNRASRAFSSGCIRVEHADKFASALMRTQGLNTKPEYRKSSNKALPLRSRIPVYIIYKTAWYDGHHVQYRDDVYDFDHFATSRS</sequence>
<dbReference type="Pfam" id="PF01471">
    <property type="entry name" value="PG_binding_1"/>
    <property type="match status" value="1"/>
</dbReference>
<dbReference type="SUPFAM" id="SSF47090">
    <property type="entry name" value="PGBD-like"/>
    <property type="match status" value="1"/>
</dbReference>
<dbReference type="InterPro" id="IPR036366">
    <property type="entry name" value="PGBDSf"/>
</dbReference>
<dbReference type="InterPro" id="IPR002477">
    <property type="entry name" value="Peptidoglycan-bd-like"/>
</dbReference>
<feature type="active site" description="Nucleophile" evidence="7">
    <location>
        <position position="443"/>
    </location>
</feature>
<feature type="active site" description="Proton donor/acceptor" evidence="7">
    <location>
        <position position="424"/>
    </location>
</feature>
<dbReference type="PANTHER" id="PTHR41533">
    <property type="entry name" value="L,D-TRANSPEPTIDASE HI_1667-RELATED"/>
    <property type="match status" value="1"/>
</dbReference>
<feature type="signal peptide" evidence="8">
    <location>
        <begin position="1"/>
        <end position="20"/>
    </location>
</feature>
<evidence type="ECO:0000256" key="5">
    <source>
        <dbReference type="ARBA" id="ARBA00022984"/>
    </source>
</evidence>
<dbReference type="Pfam" id="PF03734">
    <property type="entry name" value="YkuD"/>
    <property type="match status" value="1"/>
</dbReference>
<comment type="similarity">
    <text evidence="2">Belongs to the YkuD family.</text>
</comment>
<keyword evidence="8" id="KW-0732">Signal</keyword>
<feature type="chain" id="PRO_5004637718" evidence="8">
    <location>
        <begin position="21"/>
        <end position="515"/>
    </location>
</feature>
<evidence type="ECO:0000256" key="6">
    <source>
        <dbReference type="ARBA" id="ARBA00023316"/>
    </source>
</evidence>
<keyword evidence="6 7" id="KW-0961">Cell wall biogenesis/degradation</keyword>
<evidence type="ECO:0000256" key="2">
    <source>
        <dbReference type="ARBA" id="ARBA00005992"/>
    </source>
</evidence>
<dbReference type="InterPro" id="IPR036365">
    <property type="entry name" value="PGBD-like_sf"/>
</dbReference>
<dbReference type="GO" id="GO:0004180">
    <property type="term" value="F:carboxypeptidase activity"/>
    <property type="evidence" value="ECO:0007669"/>
    <property type="project" value="UniProtKB-ARBA"/>
</dbReference>
<evidence type="ECO:0000256" key="4">
    <source>
        <dbReference type="ARBA" id="ARBA00022960"/>
    </source>
</evidence>
<dbReference type="SUPFAM" id="SSF141523">
    <property type="entry name" value="L,D-transpeptidase catalytic domain-like"/>
    <property type="match status" value="1"/>
</dbReference>
<dbReference type="CDD" id="cd16913">
    <property type="entry name" value="YkuD_like"/>
    <property type="match status" value="1"/>
</dbReference>
<dbReference type="STRING" id="1219065.VPR01S_19_00190"/>
<dbReference type="Gene3D" id="2.40.440.10">
    <property type="entry name" value="L,D-transpeptidase catalytic domain-like"/>
    <property type="match status" value="1"/>
</dbReference>
<dbReference type="AlphaFoldDB" id="U3A5Y4"/>
<dbReference type="InterPro" id="IPR038063">
    <property type="entry name" value="Transpep_catalytic_dom"/>
</dbReference>
<dbReference type="InterPro" id="IPR045380">
    <property type="entry name" value="LD_TPept_scaffold_dom"/>
</dbReference>
<keyword evidence="11" id="KW-1185">Reference proteome</keyword>
<dbReference type="GO" id="GO:0008360">
    <property type="term" value="P:regulation of cell shape"/>
    <property type="evidence" value="ECO:0007669"/>
    <property type="project" value="UniProtKB-UniRule"/>
</dbReference>
<keyword evidence="5 7" id="KW-0573">Peptidoglycan synthesis</keyword>
<dbReference type="GO" id="GO:0009252">
    <property type="term" value="P:peptidoglycan biosynthetic process"/>
    <property type="evidence" value="ECO:0007669"/>
    <property type="project" value="UniProtKB-UniPathway"/>
</dbReference>
<dbReference type="PANTHER" id="PTHR41533:SF1">
    <property type="entry name" value="L,D-TRANSPEPTIDASE YCBB-RELATED"/>
    <property type="match status" value="1"/>
</dbReference>
<keyword evidence="3" id="KW-0808">Transferase</keyword>
<proteinExistence type="inferred from homology"/>
<dbReference type="eggNOG" id="COG2989">
    <property type="taxonomic scope" value="Bacteria"/>
</dbReference>
<dbReference type="RefSeq" id="WP_021706705.1">
    <property type="nucleotide sequence ID" value="NZ_BATJ01000019.1"/>
</dbReference>
<dbReference type="Gene3D" id="1.10.101.10">
    <property type="entry name" value="PGBD-like superfamily/PGBD"/>
    <property type="match status" value="1"/>
</dbReference>
<comment type="caution">
    <text evidence="10">The sequence shown here is derived from an EMBL/GenBank/DDBJ whole genome shotgun (WGS) entry which is preliminary data.</text>
</comment>
<protein>
    <submittedName>
        <fullName evidence="10">Putative L,D-transpeptidase</fullName>
    </submittedName>
</protein>
<dbReference type="GO" id="GO:0071555">
    <property type="term" value="P:cell wall organization"/>
    <property type="evidence" value="ECO:0007669"/>
    <property type="project" value="UniProtKB-UniRule"/>
</dbReference>
<dbReference type="Proteomes" id="UP000016570">
    <property type="component" value="Unassembled WGS sequence"/>
</dbReference>
<feature type="domain" description="L,D-TPase catalytic" evidence="9">
    <location>
        <begin position="290"/>
        <end position="485"/>
    </location>
</feature>
<gene>
    <name evidence="10" type="ORF">VPR01S_19_00190</name>
</gene>
<evidence type="ECO:0000313" key="11">
    <source>
        <dbReference type="Proteomes" id="UP000016570"/>
    </source>
</evidence>
<dbReference type="InterPro" id="IPR052905">
    <property type="entry name" value="LD-transpeptidase_YkuD-like"/>
</dbReference>
<dbReference type="GO" id="GO:0016740">
    <property type="term" value="F:transferase activity"/>
    <property type="evidence" value="ECO:0007669"/>
    <property type="project" value="UniProtKB-KW"/>
</dbReference>
<dbReference type="UniPathway" id="UPA00219"/>
<accession>U3A5Y4</accession>
<dbReference type="InterPro" id="IPR005490">
    <property type="entry name" value="LD_TPept_cat_dom"/>
</dbReference>
<keyword evidence="4 7" id="KW-0133">Cell shape</keyword>
<name>U3A5Y4_VIBPR</name>
<evidence type="ECO:0000256" key="1">
    <source>
        <dbReference type="ARBA" id="ARBA00004752"/>
    </source>
</evidence>
<evidence type="ECO:0000256" key="7">
    <source>
        <dbReference type="PROSITE-ProRule" id="PRU01373"/>
    </source>
</evidence>
<reference evidence="10 11" key="1">
    <citation type="submission" date="2013-09" db="EMBL/GenBank/DDBJ databases">
        <title>Whole genome shotgun sequence of Vibrio proteolyticus NBRC 13287.</title>
        <authorList>
            <person name="Isaki S."/>
            <person name="Hosoyama A."/>
            <person name="Numata M."/>
            <person name="Hashimoto M."/>
            <person name="Hosoyama Y."/>
            <person name="Tsuchikane K."/>
            <person name="Noguchi M."/>
            <person name="Hirakata S."/>
            <person name="Ichikawa N."/>
            <person name="Ohji S."/>
            <person name="Yamazoe A."/>
            <person name="Fujita N."/>
        </authorList>
    </citation>
    <scope>NUCLEOTIDE SEQUENCE [LARGE SCALE GENOMIC DNA]</scope>
    <source>
        <strain evidence="10 11">NBRC 13287</strain>
    </source>
</reference>
<evidence type="ECO:0000313" key="10">
    <source>
        <dbReference type="EMBL" id="GAD68737.1"/>
    </source>
</evidence>
<dbReference type="Pfam" id="PF20142">
    <property type="entry name" value="Scaffold"/>
    <property type="match status" value="1"/>
</dbReference>
<organism evidence="10 11">
    <name type="scientific">Vibrio proteolyticus NBRC 13287</name>
    <dbReference type="NCBI Taxonomy" id="1219065"/>
    <lineage>
        <taxon>Bacteria</taxon>
        <taxon>Pseudomonadati</taxon>
        <taxon>Pseudomonadota</taxon>
        <taxon>Gammaproteobacteria</taxon>
        <taxon>Vibrionales</taxon>
        <taxon>Vibrionaceae</taxon>
        <taxon>Vibrio</taxon>
    </lineage>
</organism>
<dbReference type="EMBL" id="BATJ01000019">
    <property type="protein sequence ID" value="GAD68737.1"/>
    <property type="molecule type" value="Genomic_DNA"/>
</dbReference>